<proteinExistence type="predicted"/>
<accession>A0A1R4HHQ8</accession>
<dbReference type="InterPro" id="IPR028157">
    <property type="entry name" value="PELOTA_dom"/>
</dbReference>
<gene>
    <name evidence="3" type="primary">stiP</name>
    <name evidence="3" type="ORF">CRENPOLYSF1_770070</name>
</gene>
<dbReference type="RefSeq" id="WP_176371143.1">
    <property type="nucleotide sequence ID" value="NZ_FUKI01000156.1"/>
</dbReference>
<evidence type="ECO:0000259" key="2">
    <source>
        <dbReference type="Pfam" id="PF15608"/>
    </source>
</evidence>
<dbReference type="GO" id="GO:0006508">
    <property type="term" value="P:proteolysis"/>
    <property type="evidence" value="ECO:0007669"/>
    <property type="project" value="UniProtKB-KW"/>
</dbReference>
<keyword evidence="3" id="KW-0378">Hydrolase</keyword>
<dbReference type="AlphaFoldDB" id="A0A1R4HHQ8"/>
<dbReference type="EC" id="3.4.22.-" evidence="3"/>
<reference evidence="4" key="1">
    <citation type="submission" date="2017-02" db="EMBL/GenBank/DDBJ databases">
        <authorList>
            <person name="Daims H."/>
        </authorList>
    </citation>
    <scope>NUCLEOTIDE SEQUENCE [LARGE SCALE GENOMIC DNA]</scope>
</reference>
<evidence type="ECO:0000313" key="3">
    <source>
        <dbReference type="EMBL" id="SJM95772.1"/>
    </source>
</evidence>
<sequence>MIVNYFTGSYTVEDVRFLLKPMAMQNTPVHLKEALIQSGQKHYSELLTHEALPSVAYVKLFHQALALNQQRMAHDLLRLAQQIVATRTQGVTLVSLARAGTPIGVLLKHILKRYYKMDVPHYSVSIVRDIGLDTNALHYITNKHHPDTLVFVDGWTGKGVIARQLAESLRIFTQDTGIFVAAELYVLTDLSGSATIAASADDYLIPSCILNATVSGLVSRTVLDKNAAATDFHGCVYYQNYQAQDLSQYFINSLLEAVDKLSNVAIMPSDNPMDRPALQAVSRQFLQDITERYGVRHHNYIKPGIGEATRVLLRRKARLLLLRESHNTATQHLRWLAQTKSIPVDVRSDLPYQAAALIQEV</sequence>
<dbReference type="Pfam" id="PF11202">
    <property type="entry name" value="StiP"/>
    <property type="match status" value="1"/>
</dbReference>
<dbReference type="EMBL" id="FUKI01000156">
    <property type="protein sequence ID" value="SJM95772.1"/>
    <property type="molecule type" value="Genomic_DNA"/>
</dbReference>
<dbReference type="GO" id="GO:0008233">
    <property type="term" value="F:peptidase activity"/>
    <property type="evidence" value="ECO:0007669"/>
    <property type="project" value="UniProtKB-KW"/>
</dbReference>
<keyword evidence="3" id="KW-0645">Protease</keyword>
<organism evidence="3 4">
    <name type="scientific">Crenothrix polyspora</name>
    <dbReference type="NCBI Taxonomy" id="360316"/>
    <lineage>
        <taxon>Bacteria</taxon>
        <taxon>Pseudomonadati</taxon>
        <taxon>Pseudomonadota</taxon>
        <taxon>Gammaproteobacteria</taxon>
        <taxon>Methylococcales</taxon>
        <taxon>Crenotrichaceae</taxon>
        <taxon>Crenothrix</taxon>
    </lineage>
</organism>
<evidence type="ECO:0000313" key="4">
    <source>
        <dbReference type="Proteomes" id="UP000195667"/>
    </source>
</evidence>
<dbReference type="PIRSF" id="PIRSF020979">
    <property type="entry name" value="UCP020979"/>
    <property type="match status" value="1"/>
</dbReference>
<dbReference type="Proteomes" id="UP000195667">
    <property type="component" value="Unassembled WGS sequence"/>
</dbReference>
<dbReference type="InterPro" id="IPR048336">
    <property type="entry name" value="StiP-like"/>
</dbReference>
<dbReference type="InterPro" id="IPR011215">
    <property type="entry name" value="StiP_N"/>
</dbReference>
<feature type="domain" description="PELOTA RNA-binding" evidence="2">
    <location>
        <begin position="282"/>
        <end position="360"/>
    </location>
</feature>
<dbReference type="Pfam" id="PF15608">
    <property type="entry name" value="PELOTA_1"/>
    <property type="match status" value="1"/>
</dbReference>
<feature type="domain" description="Cysteine protease StiP N-terminal" evidence="1">
    <location>
        <begin position="8"/>
        <end position="254"/>
    </location>
</feature>
<name>A0A1R4HHQ8_9GAMM</name>
<protein>
    <submittedName>
        <fullName evidence="3">Cysteine protease StiP</fullName>
        <ecNumber evidence="3">3.4.22.-</ecNumber>
    </submittedName>
</protein>
<evidence type="ECO:0000259" key="1">
    <source>
        <dbReference type="Pfam" id="PF11202"/>
    </source>
</evidence>
<keyword evidence="4" id="KW-1185">Reference proteome</keyword>